<evidence type="ECO:0000256" key="1">
    <source>
        <dbReference type="ARBA" id="ARBA00004418"/>
    </source>
</evidence>
<dbReference type="RefSeq" id="WP_244444467.1">
    <property type="nucleotide sequence ID" value="NZ_BBIO01000018.1"/>
</dbReference>
<feature type="domain" description="PDZ" evidence="11">
    <location>
        <begin position="413"/>
        <end position="446"/>
    </location>
</feature>
<comment type="similarity">
    <text evidence="2">Belongs to the peptidase S1C family.</text>
</comment>
<accession>A0A081BED6</accession>
<feature type="binding site" evidence="10">
    <location>
        <position position="149"/>
    </location>
    <ligand>
        <name>substrate</name>
    </ligand>
</feature>
<keyword evidence="13" id="KW-1185">Reference proteome</keyword>
<dbReference type="SUPFAM" id="SSF50156">
    <property type="entry name" value="PDZ domain-like"/>
    <property type="match status" value="2"/>
</dbReference>
<dbReference type="Gene3D" id="2.40.10.120">
    <property type="match status" value="1"/>
</dbReference>
<dbReference type="InterPro" id="IPR036034">
    <property type="entry name" value="PDZ_sf"/>
</dbReference>
<evidence type="ECO:0000256" key="9">
    <source>
        <dbReference type="PIRSR" id="PIRSR611782-1"/>
    </source>
</evidence>
<comment type="caution">
    <text evidence="12">The sequence shown here is derived from an EMBL/GenBank/DDBJ whole genome shotgun (WGS) entry which is preliminary data.</text>
</comment>
<dbReference type="EMBL" id="BBIO01000018">
    <property type="protein sequence ID" value="GAK46404.1"/>
    <property type="molecule type" value="Genomic_DNA"/>
</dbReference>
<keyword evidence="4" id="KW-0732">Signal</keyword>
<sequence length="478" mass="50535">MSDSAYALFWMAVAAVLLIAALLFTPLSARAEATRVVPGSRAEVQLSYAPVVQKAAPAVVNVYSKRVVKESPSPFSNDPFFQRFFGDRFSFGVPRERVQQSLGSGVIVRGDGIIVTNNHVVADGDSFTVALADRREFDAELVLADERTDLAVLRIDPKGETLPAIKFKDSDAVEVGDLVLAIGNPFGVGQTVTSGIVSALARTQVGVSDYQFFIQTDAAVNPGNSGGALVTMDGQLIGINTAIFSRSGGSIGIGFAIPANMVRSVVEFAVDGGTVKRPWLGASLQPVTSDLAESLGLDRPGGALVQNVYPGGPADKAGLRTGDVIRAVDGRDVFDPQSVRYRVATKAEGARMEVSYVRGGSTRTARIALKLPPEDPPRNVTELSGRNPFSGATVGNLSPAFADELRIDTLATGVVVLRVQRGSPAQRIGVRPGDIIISVGGTEVRDTDGLQKLIAAPRGQWEFKIKRGDEIFSASVRG</sequence>
<gene>
    <name evidence="12" type="ORF">M2A_2903</name>
</gene>
<dbReference type="NCBIfam" id="TIGR02037">
    <property type="entry name" value="degP_htrA_DO"/>
    <property type="match status" value="1"/>
</dbReference>
<comment type="subcellular location">
    <subcellularLocation>
        <location evidence="1">Periplasm</location>
    </subcellularLocation>
</comment>
<feature type="domain" description="PDZ" evidence="11">
    <location>
        <begin position="281"/>
        <end position="333"/>
    </location>
</feature>
<name>A0A081BED6_9HYPH</name>
<evidence type="ECO:0000256" key="5">
    <source>
        <dbReference type="ARBA" id="ARBA00022737"/>
    </source>
</evidence>
<dbReference type="Pfam" id="PF13180">
    <property type="entry name" value="PDZ_2"/>
    <property type="match status" value="1"/>
</dbReference>
<evidence type="ECO:0000256" key="7">
    <source>
        <dbReference type="ARBA" id="ARBA00022801"/>
    </source>
</evidence>
<feature type="binding site" evidence="10">
    <location>
        <begin position="223"/>
        <end position="225"/>
    </location>
    <ligand>
        <name>substrate</name>
    </ligand>
</feature>
<dbReference type="PRINTS" id="PR00834">
    <property type="entry name" value="PROTEASES2C"/>
</dbReference>
<evidence type="ECO:0000256" key="6">
    <source>
        <dbReference type="ARBA" id="ARBA00022764"/>
    </source>
</evidence>
<keyword evidence="8" id="KW-0720">Serine protease</keyword>
<dbReference type="Pfam" id="PF13365">
    <property type="entry name" value="Trypsin_2"/>
    <property type="match status" value="1"/>
</dbReference>
<feature type="binding site" evidence="10">
    <location>
        <position position="119"/>
    </location>
    <ligand>
        <name>substrate</name>
    </ligand>
</feature>
<evidence type="ECO:0000256" key="10">
    <source>
        <dbReference type="PIRSR" id="PIRSR611782-2"/>
    </source>
</evidence>
<dbReference type="Gene3D" id="2.30.42.10">
    <property type="match status" value="2"/>
</dbReference>
<proteinExistence type="inferred from homology"/>
<dbReference type="GO" id="GO:0042597">
    <property type="term" value="C:periplasmic space"/>
    <property type="evidence" value="ECO:0007669"/>
    <property type="project" value="UniProtKB-SubCell"/>
</dbReference>
<dbReference type="CDD" id="cd10839">
    <property type="entry name" value="cpPDZ1_DegP-like"/>
    <property type="match status" value="1"/>
</dbReference>
<dbReference type="eggNOG" id="COG0265">
    <property type="taxonomic scope" value="Bacteria"/>
</dbReference>
<evidence type="ECO:0000256" key="4">
    <source>
        <dbReference type="ARBA" id="ARBA00022729"/>
    </source>
</evidence>
<dbReference type="STRING" id="1333998.M2A_2903"/>
<evidence type="ECO:0000256" key="8">
    <source>
        <dbReference type="ARBA" id="ARBA00022825"/>
    </source>
</evidence>
<feature type="active site" description="Charge relay system" evidence="9">
    <location>
        <position position="149"/>
    </location>
</feature>
<dbReference type="PANTHER" id="PTHR22939:SF129">
    <property type="entry name" value="SERINE PROTEASE HTRA2, MITOCHONDRIAL"/>
    <property type="match status" value="1"/>
</dbReference>
<dbReference type="InterPro" id="IPR009003">
    <property type="entry name" value="Peptidase_S1_PA"/>
</dbReference>
<dbReference type="GO" id="GO:0004252">
    <property type="term" value="F:serine-type endopeptidase activity"/>
    <property type="evidence" value="ECO:0007669"/>
    <property type="project" value="InterPro"/>
</dbReference>
<protein>
    <submittedName>
        <fullName evidence="12">Protease Do</fullName>
    </submittedName>
</protein>
<dbReference type="PANTHER" id="PTHR22939">
    <property type="entry name" value="SERINE PROTEASE FAMILY S1C HTRA-RELATED"/>
    <property type="match status" value="1"/>
</dbReference>
<dbReference type="AlphaFoldDB" id="A0A081BED6"/>
<dbReference type="InterPro" id="IPR011782">
    <property type="entry name" value="Pept_S1C_Do"/>
</dbReference>
<keyword evidence="3 12" id="KW-0645">Protease</keyword>
<evidence type="ECO:0000256" key="3">
    <source>
        <dbReference type="ARBA" id="ARBA00022670"/>
    </source>
</evidence>
<evidence type="ECO:0000256" key="2">
    <source>
        <dbReference type="ARBA" id="ARBA00010541"/>
    </source>
</evidence>
<keyword evidence="6" id="KW-0574">Periplasm</keyword>
<feature type="active site" description="Charge relay system" evidence="9">
    <location>
        <position position="225"/>
    </location>
</feature>
<dbReference type="GO" id="GO:0006508">
    <property type="term" value="P:proteolysis"/>
    <property type="evidence" value="ECO:0007669"/>
    <property type="project" value="UniProtKB-KW"/>
</dbReference>
<reference evidence="12 13" key="1">
    <citation type="submission" date="2014-07" db="EMBL/GenBank/DDBJ databases">
        <title>Tepidicaulis marinum gen. nov., sp. nov., a novel marine bacterium denitrifying nitrate to nitrous oxide strictly under microaerobic conditions.</title>
        <authorList>
            <person name="Takeuchi M."/>
            <person name="Yamagishi T."/>
            <person name="Kamagata Y."/>
            <person name="Oshima K."/>
            <person name="Hattori M."/>
            <person name="Katayama T."/>
            <person name="Hanada S."/>
            <person name="Tamaki H."/>
            <person name="Marumo K."/>
            <person name="Maeda H."/>
            <person name="Nedachi M."/>
            <person name="Iwasaki W."/>
            <person name="Suwa Y."/>
            <person name="Sakata S."/>
        </authorList>
    </citation>
    <scope>NUCLEOTIDE SEQUENCE [LARGE SCALE GENOMIC DNA]</scope>
    <source>
        <strain evidence="12 13">MA2</strain>
    </source>
</reference>
<feature type="active site" description="Charge relay system" evidence="9">
    <location>
        <position position="119"/>
    </location>
</feature>
<evidence type="ECO:0000313" key="13">
    <source>
        <dbReference type="Proteomes" id="UP000028702"/>
    </source>
</evidence>
<dbReference type="InterPro" id="IPR001940">
    <property type="entry name" value="Peptidase_S1C"/>
</dbReference>
<dbReference type="InterPro" id="IPR041489">
    <property type="entry name" value="PDZ_6"/>
</dbReference>
<keyword evidence="5" id="KW-0677">Repeat</keyword>
<dbReference type="SMART" id="SM00228">
    <property type="entry name" value="PDZ"/>
    <property type="match status" value="2"/>
</dbReference>
<dbReference type="SUPFAM" id="SSF50494">
    <property type="entry name" value="Trypsin-like serine proteases"/>
    <property type="match status" value="1"/>
</dbReference>
<dbReference type="InterPro" id="IPR001478">
    <property type="entry name" value="PDZ"/>
</dbReference>
<keyword evidence="7" id="KW-0378">Hydrolase</keyword>
<dbReference type="Pfam" id="PF17820">
    <property type="entry name" value="PDZ_6"/>
    <property type="match status" value="1"/>
</dbReference>
<organism evidence="12 13">
    <name type="scientific">Tepidicaulis marinus</name>
    <dbReference type="NCBI Taxonomy" id="1333998"/>
    <lineage>
        <taxon>Bacteria</taxon>
        <taxon>Pseudomonadati</taxon>
        <taxon>Pseudomonadota</taxon>
        <taxon>Alphaproteobacteria</taxon>
        <taxon>Hyphomicrobiales</taxon>
        <taxon>Parvibaculaceae</taxon>
        <taxon>Tepidicaulis</taxon>
    </lineage>
</organism>
<dbReference type="PROSITE" id="PS50106">
    <property type="entry name" value="PDZ"/>
    <property type="match status" value="2"/>
</dbReference>
<evidence type="ECO:0000259" key="11">
    <source>
        <dbReference type="PROSITE" id="PS50106"/>
    </source>
</evidence>
<dbReference type="Proteomes" id="UP000028702">
    <property type="component" value="Unassembled WGS sequence"/>
</dbReference>
<evidence type="ECO:0000313" key="12">
    <source>
        <dbReference type="EMBL" id="GAK46404.1"/>
    </source>
</evidence>